<reference evidence="2 3" key="1">
    <citation type="submission" date="2018-06" db="EMBL/GenBank/DDBJ databases">
        <title>Genomic Encyclopedia of Type Strains, Phase IV (KMG-IV): sequencing the most valuable type-strain genomes for metagenomic binning, comparative biology and taxonomic classification.</title>
        <authorList>
            <person name="Goeker M."/>
        </authorList>
    </citation>
    <scope>NUCLEOTIDE SEQUENCE [LARGE SCALE GENOMIC DNA]</scope>
    <source>
        <strain evidence="2 3">DSM 25532</strain>
    </source>
</reference>
<evidence type="ECO:0000313" key="3">
    <source>
        <dbReference type="Proteomes" id="UP000253426"/>
    </source>
</evidence>
<evidence type="ECO:0000313" key="2">
    <source>
        <dbReference type="EMBL" id="RBP47978.1"/>
    </source>
</evidence>
<accession>A0A366HXD4</accession>
<sequence>MKARFLLTALLFLVLPHGLVVAKDDRPTQLIVTNRGKVYEECRIFQVDPDGVMISHKHGGAKLLYAELPEETAVRLGYNPEKAQAYEKERAENLKVKRQMMWEYRKEVARAEAQSHAAETARLNLQAMQQEATLMGGYGYGYGVFPGLLSSSYYPYFNEWGRRDGFFGGRWFDRDWHHRRHHHDGTVIAPATDTIHYHGVRYPHIYRPPVPFGVPAMGPLTPRMAPLTNNPGSIFPSR</sequence>
<evidence type="ECO:0000256" key="1">
    <source>
        <dbReference type="SAM" id="SignalP"/>
    </source>
</evidence>
<dbReference type="Proteomes" id="UP000253426">
    <property type="component" value="Unassembled WGS sequence"/>
</dbReference>
<feature type="signal peptide" evidence="1">
    <location>
        <begin position="1"/>
        <end position="22"/>
    </location>
</feature>
<dbReference type="RefSeq" id="WP_113956862.1">
    <property type="nucleotide sequence ID" value="NZ_QNRR01000001.1"/>
</dbReference>
<protein>
    <submittedName>
        <fullName evidence="2">Uncharacterized protein</fullName>
    </submittedName>
</protein>
<proteinExistence type="predicted"/>
<dbReference type="OrthoDB" id="200420at2"/>
<organism evidence="2 3">
    <name type="scientific">Roseimicrobium gellanilyticum</name>
    <dbReference type="NCBI Taxonomy" id="748857"/>
    <lineage>
        <taxon>Bacteria</taxon>
        <taxon>Pseudomonadati</taxon>
        <taxon>Verrucomicrobiota</taxon>
        <taxon>Verrucomicrobiia</taxon>
        <taxon>Verrucomicrobiales</taxon>
        <taxon>Verrucomicrobiaceae</taxon>
        <taxon>Roseimicrobium</taxon>
    </lineage>
</organism>
<dbReference type="EMBL" id="QNRR01000001">
    <property type="protein sequence ID" value="RBP47978.1"/>
    <property type="molecule type" value="Genomic_DNA"/>
</dbReference>
<name>A0A366HXD4_9BACT</name>
<feature type="chain" id="PRO_5016561727" evidence="1">
    <location>
        <begin position="23"/>
        <end position="238"/>
    </location>
</feature>
<dbReference type="AlphaFoldDB" id="A0A366HXD4"/>
<keyword evidence="3" id="KW-1185">Reference proteome</keyword>
<comment type="caution">
    <text evidence="2">The sequence shown here is derived from an EMBL/GenBank/DDBJ whole genome shotgun (WGS) entry which is preliminary data.</text>
</comment>
<keyword evidence="1" id="KW-0732">Signal</keyword>
<gene>
    <name evidence="2" type="ORF">DES53_101778</name>
</gene>